<dbReference type="Proteomes" id="UP000632766">
    <property type="component" value="Unassembled WGS sequence"/>
</dbReference>
<dbReference type="PIRSF" id="PIRSF016636">
    <property type="entry name" value="AlgI_DltB"/>
    <property type="match status" value="1"/>
</dbReference>
<feature type="transmembrane region" description="Helical" evidence="8">
    <location>
        <begin position="305"/>
        <end position="322"/>
    </location>
</feature>
<gene>
    <name evidence="9" type="ORF">I8748_29435</name>
</gene>
<dbReference type="GO" id="GO:0042121">
    <property type="term" value="P:alginic acid biosynthetic process"/>
    <property type="evidence" value="ECO:0007669"/>
    <property type="project" value="InterPro"/>
</dbReference>
<dbReference type="GO" id="GO:0016746">
    <property type="term" value="F:acyltransferase activity"/>
    <property type="evidence" value="ECO:0007669"/>
    <property type="project" value="UniProtKB-KW"/>
</dbReference>
<feature type="transmembrane region" description="Helical" evidence="8">
    <location>
        <begin position="451"/>
        <end position="470"/>
    </location>
</feature>
<dbReference type="InterPro" id="IPR004299">
    <property type="entry name" value="MBOAT_fam"/>
</dbReference>
<organism evidence="9 10">
    <name type="scientific">Amazonocrinis nigriterrae CENA67</name>
    <dbReference type="NCBI Taxonomy" id="2794033"/>
    <lineage>
        <taxon>Bacteria</taxon>
        <taxon>Bacillati</taxon>
        <taxon>Cyanobacteriota</taxon>
        <taxon>Cyanophyceae</taxon>
        <taxon>Nostocales</taxon>
        <taxon>Nostocaceae</taxon>
        <taxon>Amazonocrinis</taxon>
        <taxon>Amazonocrinis nigriterrae</taxon>
    </lineage>
</organism>
<feature type="transmembrane region" description="Helical" evidence="8">
    <location>
        <begin position="243"/>
        <end position="261"/>
    </location>
</feature>
<keyword evidence="5 8" id="KW-1133">Transmembrane helix</keyword>
<dbReference type="InterPro" id="IPR051085">
    <property type="entry name" value="MB_O-acyltransferase"/>
</dbReference>
<dbReference type="GO" id="GO:0005886">
    <property type="term" value="C:plasma membrane"/>
    <property type="evidence" value="ECO:0007669"/>
    <property type="project" value="UniProtKB-SubCell"/>
</dbReference>
<comment type="subcellular location">
    <subcellularLocation>
        <location evidence="1">Cell membrane</location>
        <topology evidence="1">Multi-pass membrane protein</topology>
    </subcellularLocation>
</comment>
<feature type="transmembrane region" description="Helical" evidence="8">
    <location>
        <begin position="28"/>
        <end position="46"/>
    </location>
</feature>
<sequence>MSLFRNIQVLILVVTSFIFYAWTSPWLLNLLLISIIINSISSYQVTKFNTRNQRLLWAAGGVIVNLGILALFKYGSLLTHLFIDNFNISTSTNSILDILLHLPLPIGISFYTFEGISLLIDVLKQKENTSNETTVQKTIYSNYKLIDYLLNTSFFITFFPHLIAGPILKANEVYPQISPKYFKDIPWNIVFSSLTTGYFLKMVVADNLKDYTFWITYPYFLDTGTITNLFLLFGYSMQIFADFAGYSLIAIGLAAALGYTLPQNFNYPYISCSIAEFWRRWHISLSTWLRDYLYFPLGGNRKGKVRTYFNLLIVMTLGGLWHGAAWSYAIWGIFHGLGLVIERLLGLHEKPKKNQQYAKPIWQQLFRDFIRVFAVFTFVSLGWLLFKLPEFDQAVSFMISLFSNSQVKPKFSLILPVIIFSLPVIIYHIPHFPTITNANNLRIKENGIISIIKEWILVIMLIMIILNSGGSNEFIYFQF</sequence>
<keyword evidence="7" id="KW-0012">Acyltransferase</keyword>
<comment type="similarity">
    <text evidence="2 7">Belongs to the membrane-bound acyltransferase family.</text>
</comment>
<proteinExistence type="inferred from homology"/>
<keyword evidence="10" id="KW-1185">Reference proteome</keyword>
<keyword evidence="6 7" id="KW-0472">Membrane</keyword>
<feature type="transmembrane region" description="Helical" evidence="8">
    <location>
        <begin position="411"/>
        <end position="430"/>
    </location>
</feature>
<dbReference type="AlphaFoldDB" id="A0A8J7I104"/>
<feature type="transmembrane region" description="Helical" evidence="8">
    <location>
        <begin position="98"/>
        <end position="120"/>
    </location>
</feature>
<name>A0A8J7I104_9NOST</name>
<feature type="transmembrane region" description="Helical" evidence="8">
    <location>
        <begin position="368"/>
        <end position="386"/>
    </location>
</feature>
<dbReference type="EMBL" id="JAECZC010000086">
    <property type="protein sequence ID" value="MBH8566234.1"/>
    <property type="molecule type" value="Genomic_DNA"/>
</dbReference>
<evidence type="ECO:0000256" key="5">
    <source>
        <dbReference type="ARBA" id="ARBA00022989"/>
    </source>
</evidence>
<dbReference type="PANTHER" id="PTHR13285">
    <property type="entry name" value="ACYLTRANSFERASE"/>
    <property type="match status" value="1"/>
</dbReference>
<evidence type="ECO:0000256" key="2">
    <source>
        <dbReference type="ARBA" id="ARBA00010323"/>
    </source>
</evidence>
<evidence type="ECO:0000256" key="6">
    <source>
        <dbReference type="ARBA" id="ARBA00023136"/>
    </source>
</evidence>
<comment type="caution">
    <text evidence="9">The sequence shown here is derived from an EMBL/GenBank/DDBJ whole genome shotgun (WGS) entry which is preliminary data.</text>
</comment>
<dbReference type="PIRSF" id="PIRSF500217">
    <property type="entry name" value="AlgI"/>
    <property type="match status" value="1"/>
</dbReference>
<feature type="transmembrane region" description="Helical" evidence="8">
    <location>
        <begin position="328"/>
        <end position="347"/>
    </location>
</feature>
<evidence type="ECO:0000256" key="8">
    <source>
        <dbReference type="SAM" id="Phobius"/>
    </source>
</evidence>
<dbReference type="PANTHER" id="PTHR13285:SF18">
    <property type="entry name" value="PROTEIN-CYSTEINE N-PALMITOYLTRANSFERASE RASP"/>
    <property type="match status" value="1"/>
</dbReference>
<evidence type="ECO:0000256" key="1">
    <source>
        <dbReference type="ARBA" id="ARBA00004651"/>
    </source>
</evidence>
<dbReference type="Pfam" id="PF03062">
    <property type="entry name" value="MBOAT"/>
    <property type="match status" value="1"/>
</dbReference>
<dbReference type="RefSeq" id="WP_214662799.1">
    <property type="nucleotide sequence ID" value="NZ_JAECZC010000086.1"/>
</dbReference>
<feature type="transmembrane region" description="Helical" evidence="8">
    <location>
        <begin position="55"/>
        <end position="78"/>
    </location>
</feature>
<accession>A0A8J7I104</accession>
<feature type="transmembrane region" description="Helical" evidence="8">
    <location>
        <begin position="185"/>
        <end position="204"/>
    </location>
</feature>
<dbReference type="InterPro" id="IPR024194">
    <property type="entry name" value="Ac/AlaTfrase_AlgI/DltB"/>
</dbReference>
<feature type="transmembrane region" description="Helical" evidence="8">
    <location>
        <begin position="145"/>
        <end position="165"/>
    </location>
</feature>
<feature type="transmembrane region" description="Helical" evidence="8">
    <location>
        <begin position="216"/>
        <end position="237"/>
    </location>
</feature>
<keyword evidence="4 8" id="KW-0812">Transmembrane</keyword>
<evidence type="ECO:0000313" key="10">
    <source>
        <dbReference type="Proteomes" id="UP000632766"/>
    </source>
</evidence>
<evidence type="ECO:0000256" key="4">
    <source>
        <dbReference type="ARBA" id="ARBA00022692"/>
    </source>
</evidence>
<protein>
    <submittedName>
        <fullName evidence="9">MBOAT family protein</fullName>
    </submittedName>
</protein>
<evidence type="ECO:0000256" key="3">
    <source>
        <dbReference type="ARBA" id="ARBA00022475"/>
    </source>
</evidence>
<reference evidence="9 10" key="1">
    <citation type="journal article" date="2021" name="Int. J. Syst. Evol. Microbiol.">
        <title>Amazonocrinis nigriterrae gen. nov., sp. nov., Atlanticothrix silvestris gen. nov., sp. nov. and Dendronalium phyllosphericum gen. nov., sp. nov., nostocacean cyanobacteria from Brazilian environments.</title>
        <authorList>
            <person name="Alvarenga D.O."/>
            <person name="Andreote A.P.D."/>
            <person name="Branco L.H.Z."/>
            <person name="Delbaje E."/>
            <person name="Cruz R.B."/>
            <person name="Varani A.M."/>
            <person name="Fiore M.F."/>
        </authorList>
    </citation>
    <scope>NUCLEOTIDE SEQUENCE [LARGE SCALE GENOMIC DNA]</scope>
    <source>
        <strain evidence="9 10">CENA67</strain>
    </source>
</reference>
<evidence type="ECO:0000313" key="9">
    <source>
        <dbReference type="EMBL" id="MBH8566234.1"/>
    </source>
</evidence>
<keyword evidence="7" id="KW-0808">Transferase</keyword>
<evidence type="ECO:0000256" key="7">
    <source>
        <dbReference type="PIRNR" id="PIRNR016636"/>
    </source>
</evidence>
<keyword evidence="3 7" id="KW-1003">Cell membrane</keyword>
<dbReference type="InterPro" id="IPR028362">
    <property type="entry name" value="AlgI"/>
</dbReference>